<protein>
    <submittedName>
        <fullName evidence="1">Uncharacterized protein</fullName>
    </submittedName>
</protein>
<reference evidence="1 2" key="1">
    <citation type="submission" date="2024-05" db="EMBL/GenBank/DDBJ databases">
        <title>A draft genome resource for the thread blight pathogen Marasmius tenuissimus strain MS-2.</title>
        <authorList>
            <person name="Yulfo-Soto G.E."/>
            <person name="Baruah I.K."/>
            <person name="Amoako-Attah I."/>
            <person name="Bukari Y."/>
            <person name="Meinhardt L.W."/>
            <person name="Bailey B.A."/>
            <person name="Cohen S.P."/>
        </authorList>
    </citation>
    <scope>NUCLEOTIDE SEQUENCE [LARGE SCALE GENOMIC DNA]</scope>
    <source>
        <strain evidence="1 2">MS-2</strain>
    </source>
</reference>
<dbReference type="Proteomes" id="UP001437256">
    <property type="component" value="Unassembled WGS sequence"/>
</dbReference>
<accession>A0ABR2Z6W9</accession>
<dbReference type="EMBL" id="JBBXMP010001024">
    <property type="protein sequence ID" value="KAL0056724.1"/>
    <property type="molecule type" value="Genomic_DNA"/>
</dbReference>
<organism evidence="1 2">
    <name type="scientific">Marasmius tenuissimus</name>
    <dbReference type="NCBI Taxonomy" id="585030"/>
    <lineage>
        <taxon>Eukaryota</taxon>
        <taxon>Fungi</taxon>
        <taxon>Dikarya</taxon>
        <taxon>Basidiomycota</taxon>
        <taxon>Agaricomycotina</taxon>
        <taxon>Agaricomycetes</taxon>
        <taxon>Agaricomycetidae</taxon>
        <taxon>Agaricales</taxon>
        <taxon>Marasmiineae</taxon>
        <taxon>Marasmiaceae</taxon>
        <taxon>Marasmius</taxon>
    </lineage>
</organism>
<sequence>MRMQVLGSQRSSIRTRTDAQNIDYRGLDFKMAVDSITGALLPFGFGTYWKSELETLPDLILE</sequence>
<evidence type="ECO:0000313" key="2">
    <source>
        <dbReference type="Proteomes" id="UP001437256"/>
    </source>
</evidence>
<evidence type="ECO:0000313" key="1">
    <source>
        <dbReference type="EMBL" id="KAL0056724.1"/>
    </source>
</evidence>
<gene>
    <name evidence="1" type="ORF">AAF712_016667</name>
</gene>
<name>A0ABR2Z6W9_9AGAR</name>
<proteinExistence type="predicted"/>
<feature type="non-terminal residue" evidence="1">
    <location>
        <position position="62"/>
    </location>
</feature>
<comment type="caution">
    <text evidence="1">The sequence shown here is derived from an EMBL/GenBank/DDBJ whole genome shotgun (WGS) entry which is preliminary data.</text>
</comment>
<keyword evidence="2" id="KW-1185">Reference proteome</keyword>